<name>A0A813KAD5_POLGL</name>
<dbReference type="Gene3D" id="1.25.40.20">
    <property type="entry name" value="Ankyrin repeat-containing domain"/>
    <property type="match status" value="1"/>
</dbReference>
<organism evidence="1 2">
    <name type="scientific">Polarella glacialis</name>
    <name type="common">Dinoflagellate</name>
    <dbReference type="NCBI Taxonomy" id="89957"/>
    <lineage>
        <taxon>Eukaryota</taxon>
        <taxon>Sar</taxon>
        <taxon>Alveolata</taxon>
        <taxon>Dinophyceae</taxon>
        <taxon>Suessiales</taxon>
        <taxon>Suessiaceae</taxon>
        <taxon>Polarella</taxon>
    </lineage>
</organism>
<evidence type="ECO:0000313" key="1">
    <source>
        <dbReference type="EMBL" id="CAE8698586.1"/>
    </source>
</evidence>
<gene>
    <name evidence="1" type="ORF">PGLA2088_LOCUS30807</name>
</gene>
<comment type="caution">
    <text evidence="1">The sequence shown here is derived from an EMBL/GenBank/DDBJ whole genome shotgun (WGS) entry which is preliminary data.</text>
</comment>
<reference evidence="1" key="1">
    <citation type="submission" date="2021-02" db="EMBL/GenBank/DDBJ databases">
        <authorList>
            <person name="Dougan E. K."/>
            <person name="Rhodes N."/>
            <person name="Thang M."/>
            <person name="Chan C."/>
        </authorList>
    </citation>
    <scope>NUCLEOTIDE SEQUENCE</scope>
</reference>
<dbReference type="AlphaFoldDB" id="A0A813KAD5"/>
<dbReference type="Proteomes" id="UP000626109">
    <property type="component" value="Unassembled WGS sequence"/>
</dbReference>
<dbReference type="EMBL" id="CAJNNW010029012">
    <property type="protein sequence ID" value="CAE8698586.1"/>
    <property type="molecule type" value="Genomic_DNA"/>
</dbReference>
<protein>
    <submittedName>
        <fullName evidence="1">Uncharacterized protein</fullName>
    </submittedName>
</protein>
<dbReference type="SUPFAM" id="SSF48403">
    <property type="entry name" value="Ankyrin repeat"/>
    <property type="match status" value="1"/>
</dbReference>
<evidence type="ECO:0000313" key="2">
    <source>
        <dbReference type="Proteomes" id="UP000626109"/>
    </source>
</evidence>
<proteinExistence type="predicted"/>
<sequence>MAWQPWLPDDKFKFPLCPERPDDEEARMAVARLLLRAGADSERRNSKGQSAADLAQAAGRQRLARLLRRADGVRCRRVLTAMWAKRADQDSNYLLDLEGVPQVTVSDFLGEPNSAAW</sequence>
<dbReference type="InterPro" id="IPR036770">
    <property type="entry name" value="Ankyrin_rpt-contain_sf"/>
</dbReference>
<accession>A0A813KAD5</accession>